<keyword evidence="5" id="KW-0539">Nucleus</keyword>
<dbReference type="InterPro" id="IPR011598">
    <property type="entry name" value="bHLH_dom"/>
</dbReference>
<dbReference type="GO" id="GO:0005634">
    <property type="term" value="C:nucleus"/>
    <property type="evidence" value="ECO:0007669"/>
    <property type="project" value="UniProtKB-SubCell"/>
</dbReference>
<evidence type="ECO:0000256" key="3">
    <source>
        <dbReference type="ARBA" id="ARBA00023015"/>
    </source>
</evidence>
<reference evidence="8" key="1">
    <citation type="submission" date="2022-05" db="EMBL/GenBank/DDBJ databases">
        <title>The Musa troglodytarum L. genome provides insights into the mechanism of non-climacteric behaviour and enrichment of carotenoids.</title>
        <authorList>
            <person name="Wang J."/>
        </authorList>
    </citation>
    <scope>NUCLEOTIDE SEQUENCE</scope>
    <source>
        <tissue evidence="8">Leaf</tissue>
    </source>
</reference>
<evidence type="ECO:0000256" key="1">
    <source>
        <dbReference type="ARBA" id="ARBA00004123"/>
    </source>
</evidence>
<keyword evidence="3" id="KW-0805">Transcription regulation</keyword>
<comment type="similarity">
    <text evidence="2">Belongs to the bHLH protein family.</text>
</comment>
<dbReference type="InterPro" id="IPR045843">
    <property type="entry name" value="IND-like"/>
</dbReference>
<dbReference type="SUPFAM" id="SSF47459">
    <property type="entry name" value="HLH, helix-loop-helix DNA-binding domain"/>
    <property type="match status" value="1"/>
</dbReference>
<accession>A0A9E7KCN9</accession>
<comment type="subcellular location">
    <subcellularLocation>
        <location evidence="1">Nucleus</location>
    </subcellularLocation>
</comment>
<gene>
    <name evidence="8" type="ORF">MUK42_21667</name>
</gene>
<dbReference type="EMBL" id="CP097508">
    <property type="protein sequence ID" value="URE11015.1"/>
    <property type="molecule type" value="Genomic_DNA"/>
</dbReference>
<dbReference type="GO" id="GO:0000981">
    <property type="term" value="F:DNA-binding transcription factor activity, RNA polymerase II-specific"/>
    <property type="evidence" value="ECO:0007669"/>
    <property type="project" value="TreeGrafter"/>
</dbReference>
<keyword evidence="4" id="KW-0804">Transcription</keyword>
<dbReference type="GO" id="GO:0000978">
    <property type="term" value="F:RNA polymerase II cis-regulatory region sequence-specific DNA binding"/>
    <property type="evidence" value="ECO:0007669"/>
    <property type="project" value="TreeGrafter"/>
</dbReference>
<evidence type="ECO:0000256" key="6">
    <source>
        <dbReference type="SAM" id="MobiDB-lite"/>
    </source>
</evidence>
<proteinExistence type="inferred from homology"/>
<dbReference type="Proteomes" id="UP001055439">
    <property type="component" value="Chromosome 6"/>
</dbReference>
<sequence length="148" mass="16165">MMMMMTEVVDHKRRGHDGFVLGNLSGEKRLKAAVSPKEKKDKIGERVSKLQQLVSPFGKSDTASVLSEATAYIKFLHDQLQVLSAPYLQTTVTGEMEEGEHHSLRSRGLCLVPVASTRRIAQSNGADLWAPVEETSSPEPGSGVDLFA</sequence>
<dbReference type="CDD" id="cd11393">
    <property type="entry name" value="bHLH_AtbHLH_like"/>
    <property type="match status" value="1"/>
</dbReference>
<keyword evidence="9" id="KW-1185">Reference proteome</keyword>
<evidence type="ECO:0000256" key="2">
    <source>
        <dbReference type="ARBA" id="ARBA00005510"/>
    </source>
</evidence>
<evidence type="ECO:0000313" key="9">
    <source>
        <dbReference type="Proteomes" id="UP001055439"/>
    </source>
</evidence>
<evidence type="ECO:0000256" key="5">
    <source>
        <dbReference type="ARBA" id="ARBA00023242"/>
    </source>
</evidence>
<dbReference type="InterPro" id="IPR036638">
    <property type="entry name" value="HLH_DNA-bd_sf"/>
</dbReference>
<dbReference type="InterPro" id="IPR045239">
    <property type="entry name" value="bHLH95_bHLH"/>
</dbReference>
<feature type="domain" description="BHLH" evidence="7">
    <location>
        <begin position="27"/>
        <end position="76"/>
    </location>
</feature>
<evidence type="ECO:0000313" key="8">
    <source>
        <dbReference type="EMBL" id="URE11015.1"/>
    </source>
</evidence>
<dbReference type="Gene3D" id="4.10.280.10">
    <property type="entry name" value="Helix-loop-helix DNA-binding domain"/>
    <property type="match status" value="1"/>
</dbReference>
<feature type="region of interest" description="Disordered" evidence="6">
    <location>
        <begin position="129"/>
        <end position="148"/>
    </location>
</feature>
<dbReference type="GO" id="GO:0046983">
    <property type="term" value="F:protein dimerization activity"/>
    <property type="evidence" value="ECO:0007669"/>
    <property type="project" value="InterPro"/>
</dbReference>
<evidence type="ECO:0000256" key="4">
    <source>
        <dbReference type="ARBA" id="ARBA00023163"/>
    </source>
</evidence>
<dbReference type="AlphaFoldDB" id="A0A9E7KCN9"/>
<evidence type="ECO:0000259" key="7">
    <source>
        <dbReference type="PROSITE" id="PS50888"/>
    </source>
</evidence>
<dbReference type="PANTHER" id="PTHR16223">
    <property type="entry name" value="TRANSCRIPTION FACTOR BHLH83-RELATED"/>
    <property type="match status" value="1"/>
</dbReference>
<dbReference type="PROSITE" id="PS50888">
    <property type="entry name" value="BHLH"/>
    <property type="match status" value="1"/>
</dbReference>
<protein>
    <submittedName>
        <fullName evidence="8">Ethylene-responsive protein related</fullName>
    </submittedName>
</protein>
<organism evidence="8 9">
    <name type="scientific">Musa troglodytarum</name>
    <name type="common">fe'i banana</name>
    <dbReference type="NCBI Taxonomy" id="320322"/>
    <lineage>
        <taxon>Eukaryota</taxon>
        <taxon>Viridiplantae</taxon>
        <taxon>Streptophyta</taxon>
        <taxon>Embryophyta</taxon>
        <taxon>Tracheophyta</taxon>
        <taxon>Spermatophyta</taxon>
        <taxon>Magnoliopsida</taxon>
        <taxon>Liliopsida</taxon>
        <taxon>Zingiberales</taxon>
        <taxon>Musaceae</taxon>
        <taxon>Musa</taxon>
    </lineage>
</organism>
<dbReference type="PANTHER" id="PTHR16223:SF249">
    <property type="entry name" value="TRANSCRIPTION FACTOR BHLH154"/>
    <property type="match status" value="1"/>
</dbReference>
<name>A0A9E7KCN9_9LILI</name>
<dbReference type="OrthoDB" id="785070at2759"/>